<dbReference type="AlphaFoldDB" id="A0A1I3TBC7"/>
<organism evidence="2 3">
    <name type="scientific">Halobacillus dabanensis</name>
    <dbReference type="NCBI Taxonomy" id="240302"/>
    <lineage>
        <taxon>Bacteria</taxon>
        <taxon>Bacillati</taxon>
        <taxon>Bacillota</taxon>
        <taxon>Bacilli</taxon>
        <taxon>Bacillales</taxon>
        <taxon>Bacillaceae</taxon>
        <taxon>Halobacillus</taxon>
    </lineage>
</organism>
<evidence type="ECO:0000313" key="3">
    <source>
        <dbReference type="Proteomes" id="UP000183557"/>
    </source>
</evidence>
<proteinExistence type="predicted"/>
<keyword evidence="3" id="KW-1185">Reference proteome</keyword>
<keyword evidence="1" id="KW-0472">Membrane</keyword>
<protein>
    <submittedName>
        <fullName evidence="2">Uncharacterized protein</fullName>
    </submittedName>
</protein>
<dbReference type="EMBL" id="FOSB01000003">
    <property type="protein sequence ID" value="SFJ67041.1"/>
    <property type="molecule type" value="Genomic_DNA"/>
</dbReference>
<gene>
    <name evidence="2" type="ORF">SAMN04487936_103270</name>
</gene>
<dbReference type="OrthoDB" id="2474144at2"/>
<evidence type="ECO:0000256" key="1">
    <source>
        <dbReference type="SAM" id="Phobius"/>
    </source>
</evidence>
<reference evidence="3" key="1">
    <citation type="submission" date="2016-10" db="EMBL/GenBank/DDBJ databases">
        <authorList>
            <person name="Varghese N."/>
            <person name="Submissions S."/>
        </authorList>
    </citation>
    <scope>NUCLEOTIDE SEQUENCE [LARGE SCALE GENOMIC DNA]</scope>
    <source>
        <strain evidence="3">CGMCC 1.3704</strain>
    </source>
</reference>
<accession>A0A1I3TBC7</accession>
<keyword evidence="1" id="KW-1133">Transmembrane helix</keyword>
<dbReference type="RefSeq" id="WP_075035871.1">
    <property type="nucleotide sequence ID" value="NZ_FOSB01000003.1"/>
</dbReference>
<feature type="transmembrane region" description="Helical" evidence="1">
    <location>
        <begin position="7"/>
        <end position="26"/>
    </location>
</feature>
<dbReference type="Proteomes" id="UP000183557">
    <property type="component" value="Unassembled WGS sequence"/>
</dbReference>
<name>A0A1I3TBC7_HALDA</name>
<keyword evidence="1" id="KW-0812">Transmembrane</keyword>
<sequence>MKKKGIGVAVCFIVLLLIGGFIYINYSPPLVAGNGIGSTNDEKVKIVEMENRYRFGKIQVTDVFVNDGKQPLESKIQVSNHQKGFIITADFYGEEAERFTFKNLESIKTPPNTAPAKQLQKLNEGKVSGVDFIYAVHVSHDESVNQMTVQYEYLGMSYDMVISTN</sequence>
<evidence type="ECO:0000313" key="2">
    <source>
        <dbReference type="EMBL" id="SFJ67041.1"/>
    </source>
</evidence>